<organism evidence="1 2">
    <name type="scientific">Polynucleobacter yangtzensis</name>
    <dbReference type="NCBI Taxonomy" id="1743159"/>
    <lineage>
        <taxon>Bacteria</taxon>
        <taxon>Pseudomonadati</taxon>
        <taxon>Pseudomonadota</taxon>
        <taxon>Betaproteobacteria</taxon>
        <taxon>Burkholderiales</taxon>
        <taxon>Burkholderiaceae</taxon>
        <taxon>Polynucleobacter</taxon>
    </lineage>
</organism>
<accession>A0ABM8CMP9</accession>
<name>A0ABM8CMP9_9BURK</name>
<evidence type="ECO:0000313" key="1">
    <source>
        <dbReference type="EMBL" id="BDT79155.1"/>
    </source>
</evidence>
<dbReference type="RefSeq" id="WP_281744356.1">
    <property type="nucleotide sequence ID" value="NZ_AP026974.1"/>
</dbReference>
<gene>
    <name evidence="1" type="ORF">PKF032_10430</name>
</gene>
<evidence type="ECO:0000313" key="2">
    <source>
        <dbReference type="Proteomes" id="UP001211204"/>
    </source>
</evidence>
<reference evidence="1 2" key="1">
    <citation type="submission" date="2022-11" db="EMBL/GenBank/DDBJ databases">
        <title>Complete Genome Sequences of three Polynucleobacter sp. Subcluster PnecC Strains KF022, KF023, and KF032 Isolated from a Shallow Eutrophic Lake in Japan.</title>
        <authorList>
            <person name="Ogata Y."/>
            <person name="Watanabe K."/>
            <person name="Takemine S."/>
            <person name="Shindo C."/>
            <person name="Kurokawa R."/>
            <person name="Suda W."/>
        </authorList>
    </citation>
    <scope>NUCLEOTIDE SEQUENCE [LARGE SCALE GENOMIC DNA]</scope>
    <source>
        <strain evidence="1 2">KF032</strain>
    </source>
</reference>
<protein>
    <submittedName>
        <fullName evidence="1">Uncharacterized protein</fullName>
    </submittedName>
</protein>
<sequence>MTIKQFNATYLANDDRLLFRFNTSEDSEFRFWFTRRVTLFILAATSHLLVKALEQSHTPEAAKAIAEFSEEAVKKDREQSEAVKPETYEPASTYPLGADPVLVMDVKCALEKQGSEDMLSLDLVLPGGANINLKMAGPTLQAMCLLLNQLREHAAWGEVPQVQDVATTAAENPQKPQKPLMH</sequence>
<dbReference type="EMBL" id="AP026974">
    <property type="protein sequence ID" value="BDT79155.1"/>
    <property type="molecule type" value="Genomic_DNA"/>
</dbReference>
<proteinExistence type="predicted"/>
<dbReference type="Proteomes" id="UP001211204">
    <property type="component" value="Chromosome"/>
</dbReference>
<keyword evidence="2" id="KW-1185">Reference proteome</keyword>